<dbReference type="EMBL" id="CABIJS010000256">
    <property type="protein sequence ID" value="VUZ48046.1"/>
    <property type="molecule type" value="Genomic_DNA"/>
</dbReference>
<organism evidence="2 3">
    <name type="scientific">Hymenolepis diminuta</name>
    <name type="common">Rat tapeworm</name>
    <dbReference type="NCBI Taxonomy" id="6216"/>
    <lineage>
        <taxon>Eukaryota</taxon>
        <taxon>Metazoa</taxon>
        <taxon>Spiralia</taxon>
        <taxon>Lophotrochozoa</taxon>
        <taxon>Platyhelminthes</taxon>
        <taxon>Cestoda</taxon>
        <taxon>Eucestoda</taxon>
        <taxon>Cyclophyllidea</taxon>
        <taxon>Hymenolepididae</taxon>
        <taxon>Hymenolepis</taxon>
    </lineage>
</organism>
<dbReference type="InterPro" id="IPR027417">
    <property type="entry name" value="P-loop_NTPase"/>
</dbReference>
<evidence type="ECO:0000313" key="3">
    <source>
        <dbReference type="Proteomes" id="UP000321570"/>
    </source>
</evidence>
<dbReference type="InterPro" id="IPR040385">
    <property type="entry name" value="RABL6"/>
</dbReference>
<feature type="compositionally biased region" description="Low complexity" evidence="1">
    <location>
        <begin position="500"/>
        <end position="524"/>
    </location>
</feature>
<feature type="compositionally biased region" description="Acidic residues" evidence="1">
    <location>
        <begin position="452"/>
        <end position="473"/>
    </location>
</feature>
<dbReference type="SUPFAM" id="SSF52540">
    <property type="entry name" value="P-loop containing nucleoside triphosphate hydrolases"/>
    <property type="match status" value="1"/>
</dbReference>
<dbReference type="PROSITE" id="PS51419">
    <property type="entry name" value="RAB"/>
    <property type="match status" value="1"/>
</dbReference>
<protein>
    <recommendedName>
        <fullName evidence="4">GTP-binding protein Parf</fullName>
    </recommendedName>
</protein>
<sequence>MSIFKKIFSRESFSNDVLSNGGFCALKPELQERLSTGVKYNLKLVIRGERRTGKSSLLSRLKGESFSPSYTPTDEIKVACILWNYQPSNVAVKVDVWDVVDKGRQREVKHGNTAIGYVSKLTRRNQTTTAVASLDSSFIDVYKGANCVILIFDITERMTFEYVRRELPRVPYSVPVLVVGNFRDATAGENEGRREVPEFDTRAFIQRANKARQAALSAVASSDDSGLSDLQNISRCAPIRYCETSMQNGFGLMYIHRFLNIPFLHLQCSYLIQGLVANRQAFNESSQQLDLAEENQEAICSYEKFTRWLESTRCQSAAGNPPRVHQVQPTIKSEELKPLTSPSSKKLVGKTEPVSNVVLPSNPDEDKSFHEFLNVINSNSNSPSHSTFDKPVLMYENLDSNEPSLNSVPVVAAFQEDLDPDDTAENLAALSFGLSGSTASPPPPVLRTADSSMDDIDDDDADLMNEDSDDDEEHLGPALGLTSSSSPVVNGDDLSPSPPLSKQKPQLSTFQSTSSSSSSSSGSSSRRHSVEVDLANFQKISSYPPPDGRVDPTTAEEKSAFERFLDDV</sequence>
<gene>
    <name evidence="2" type="ORF">WMSIL1_LOCUS7428</name>
</gene>
<dbReference type="Pfam" id="PF08477">
    <property type="entry name" value="Roc"/>
    <property type="match status" value="1"/>
</dbReference>
<dbReference type="PANTHER" id="PTHR14932:SF1">
    <property type="entry name" value="RAB-LIKE PROTEIN 6"/>
    <property type="match status" value="1"/>
</dbReference>
<dbReference type="SMART" id="SM00175">
    <property type="entry name" value="RAB"/>
    <property type="match status" value="1"/>
</dbReference>
<feature type="region of interest" description="Disordered" evidence="1">
    <location>
        <begin position="433"/>
        <end position="555"/>
    </location>
</feature>
<dbReference type="GO" id="GO:0005525">
    <property type="term" value="F:GTP binding"/>
    <property type="evidence" value="ECO:0007669"/>
    <property type="project" value="InterPro"/>
</dbReference>
<name>A0A564YLG0_HYMDI</name>
<dbReference type="GO" id="GO:0005634">
    <property type="term" value="C:nucleus"/>
    <property type="evidence" value="ECO:0007669"/>
    <property type="project" value="TreeGrafter"/>
</dbReference>
<dbReference type="PANTHER" id="PTHR14932">
    <property type="entry name" value="RAS GTPASE-RELATED"/>
    <property type="match status" value="1"/>
</dbReference>
<dbReference type="Gene3D" id="3.40.50.300">
    <property type="entry name" value="P-loop containing nucleotide triphosphate hydrolases"/>
    <property type="match status" value="1"/>
</dbReference>
<dbReference type="Proteomes" id="UP000321570">
    <property type="component" value="Unassembled WGS sequence"/>
</dbReference>
<evidence type="ECO:0000313" key="2">
    <source>
        <dbReference type="EMBL" id="VUZ48046.1"/>
    </source>
</evidence>
<evidence type="ECO:0008006" key="4">
    <source>
        <dbReference type="Google" id="ProtNLM"/>
    </source>
</evidence>
<proteinExistence type="predicted"/>
<reference evidence="2 3" key="1">
    <citation type="submission" date="2019-07" db="EMBL/GenBank/DDBJ databases">
        <authorList>
            <person name="Jastrzebski P J."/>
            <person name="Paukszto L."/>
            <person name="Jastrzebski P J."/>
        </authorList>
    </citation>
    <scope>NUCLEOTIDE SEQUENCE [LARGE SCALE GENOMIC DNA]</scope>
    <source>
        <strain evidence="2 3">WMS-il1</strain>
    </source>
</reference>
<accession>A0A564YLG0</accession>
<evidence type="ECO:0000256" key="1">
    <source>
        <dbReference type="SAM" id="MobiDB-lite"/>
    </source>
</evidence>
<keyword evidence="3" id="KW-1185">Reference proteome</keyword>
<dbReference type="GO" id="GO:0005829">
    <property type="term" value="C:cytosol"/>
    <property type="evidence" value="ECO:0007669"/>
    <property type="project" value="TreeGrafter"/>
</dbReference>
<dbReference type="AlphaFoldDB" id="A0A564YLG0"/>